<evidence type="ECO:0008006" key="3">
    <source>
        <dbReference type="Google" id="ProtNLM"/>
    </source>
</evidence>
<keyword evidence="2" id="KW-1185">Reference proteome</keyword>
<reference evidence="1 2" key="1">
    <citation type="submission" date="2018-05" db="EMBL/GenBank/DDBJ databases">
        <title>Mucilaginibacter hurinus sp. nov., isolated from briquette warehouse soil.</title>
        <authorList>
            <person name="Choi L."/>
        </authorList>
    </citation>
    <scope>NUCLEOTIDE SEQUENCE [LARGE SCALE GENOMIC DNA]</scope>
    <source>
        <strain evidence="1 2">ZR32</strain>
    </source>
</reference>
<comment type="caution">
    <text evidence="1">The sequence shown here is derived from an EMBL/GenBank/DDBJ whole genome shotgun (WGS) entry which is preliminary data.</text>
</comment>
<protein>
    <recommendedName>
        <fullName evidence="3">Cupin</fullName>
    </recommendedName>
</protein>
<accession>A0A367GJU4</accession>
<dbReference type="RefSeq" id="WP_114006314.1">
    <property type="nucleotide sequence ID" value="NZ_QGDC01000010.1"/>
</dbReference>
<dbReference type="OrthoDB" id="4205621at2"/>
<proteinExistence type="predicted"/>
<organism evidence="1 2">
    <name type="scientific">Mucilaginibacter hurinus</name>
    <dbReference type="NCBI Taxonomy" id="2201324"/>
    <lineage>
        <taxon>Bacteria</taxon>
        <taxon>Pseudomonadati</taxon>
        <taxon>Bacteroidota</taxon>
        <taxon>Sphingobacteriia</taxon>
        <taxon>Sphingobacteriales</taxon>
        <taxon>Sphingobacteriaceae</taxon>
        <taxon>Mucilaginibacter</taxon>
    </lineage>
</organism>
<evidence type="ECO:0000313" key="1">
    <source>
        <dbReference type="EMBL" id="RCH53744.1"/>
    </source>
</evidence>
<gene>
    <name evidence="1" type="ORF">DJ568_16015</name>
</gene>
<dbReference type="Proteomes" id="UP000253209">
    <property type="component" value="Unassembled WGS sequence"/>
</dbReference>
<evidence type="ECO:0000313" key="2">
    <source>
        <dbReference type="Proteomes" id="UP000253209"/>
    </source>
</evidence>
<dbReference type="Gene3D" id="2.60.120.10">
    <property type="entry name" value="Jelly Rolls"/>
    <property type="match status" value="1"/>
</dbReference>
<dbReference type="InterPro" id="IPR014710">
    <property type="entry name" value="RmlC-like_jellyroll"/>
</dbReference>
<name>A0A367GJU4_9SPHI</name>
<dbReference type="AlphaFoldDB" id="A0A367GJU4"/>
<dbReference type="EMBL" id="QGDC01000010">
    <property type="protein sequence ID" value="RCH53744.1"/>
    <property type="molecule type" value="Genomic_DNA"/>
</dbReference>
<sequence length="119" mass="13633">MTSFKVTRIYTDSEGESRFEDIFYPLHSQGIIGALSEKVNVQEMTFRAVEPAYDYDFHNAPARQFVVLPDGEVEIETSAGEKRIFGPGEVLQAEDIDGRGHRSRNVENKTRRSLFITYR</sequence>